<keyword evidence="2" id="KW-1185">Reference proteome</keyword>
<evidence type="ECO:0000313" key="2">
    <source>
        <dbReference type="Proteomes" id="UP001375382"/>
    </source>
</evidence>
<dbReference type="Proteomes" id="UP001375382">
    <property type="component" value="Unassembled WGS sequence"/>
</dbReference>
<gene>
    <name evidence="1" type="ORF">MN202_19100</name>
</gene>
<evidence type="ECO:0000313" key="1">
    <source>
        <dbReference type="EMBL" id="MEH8019348.1"/>
    </source>
</evidence>
<reference evidence="1 2" key="1">
    <citation type="journal article" date="2023" name="Ecotoxicol. Environ. Saf.">
        <title>Mercury remediation potential of mercury-resistant strain Rheinheimera metallidurans sp. nov. isolated from a municipal waste dumping site.</title>
        <authorList>
            <person name="Yadav V."/>
            <person name="Manjhi A."/>
            <person name="Vadakedath N."/>
        </authorList>
    </citation>
    <scope>NUCLEOTIDE SEQUENCE [LARGE SCALE GENOMIC DNA]</scope>
    <source>
        <strain evidence="1 2">E-49</strain>
    </source>
</reference>
<dbReference type="EMBL" id="JALAAR010000024">
    <property type="protein sequence ID" value="MEH8019348.1"/>
    <property type="molecule type" value="Genomic_DNA"/>
</dbReference>
<sequence>MQKTKLAINWIEDKQPTQQGMYFTAQRYPTGFGVYDVAAWNGEQWQLDASINVVGWIAFDDFLKNLDINWPVSDQKADEDFKARYDANKEDFKPDGFVEVE</sequence>
<comment type="caution">
    <text evidence="1">The sequence shown here is derived from an EMBL/GenBank/DDBJ whole genome shotgun (WGS) entry which is preliminary data.</text>
</comment>
<dbReference type="RefSeq" id="WP_335737743.1">
    <property type="nucleotide sequence ID" value="NZ_JALAAR010000024.1"/>
</dbReference>
<proteinExistence type="predicted"/>
<organism evidence="1 2">
    <name type="scientific">Rheinheimera muenzenbergensis</name>
    <dbReference type="NCBI Taxonomy" id="1193628"/>
    <lineage>
        <taxon>Bacteria</taxon>
        <taxon>Pseudomonadati</taxon>
        <taxon>Pseudomonadota</taxon>
        <taxon>Gammaproteobacteria</taxon>
        <taxon>Chromatiales</taxon>
        <taxon>Chromatiaceae</taxon>
        <taxon>Rheinheimera</taxon>
    </lineage>
</organism>
<name>A0ABU8CBV5_9GAMM</name>
<protein>
    <submittedName>
        <fullName evidence="1">Uncharacterized protein</fullName>
    </submittedName>
</protein>
<accession>A0ABU8CBV5</accession>